<dbReference type="FunFam" id="3.40.1490.10:FF:000001">
    <property type="entry name" value="Peptidyl-tRNA hydrolase 2"/>
    <property type="match status" value="1"/>
</dbReference>
<keyword evidence="2" id="KW-0378">Hydrolase</keyword>
<protein>
    <recommendedName>
        <fullName evidence="1">peptidyl-tRNA hydrolase</fullName>
        <ecNumber evidence="1">3.1.1.29</ecNumber>
    </recommendedName>
</protein>
<name>A0A167FI50_9ASCO</name>
<evidence type="ECO:0000256" key="1">
    <source>
        <dbReference type="ARBA" id="ARBA00013260"/>
    </source>
</evidence>
<keyword evidence="6" id="KW-1185">Reference proteome</keyword>
<dbReference type="GeneID" id="30034923"/>
<comment type="catalytic activity">
    <reaction evidence="4">
        <text>an N-acyl-L-alpha-aminoacyl-tRNA + H2O = an N-acyl-L-amino acid + a tRNA + H(+)</text>
        <dbReference type="Rhea" id="RHEA:54448"/>
        <dbReference type="Rhea" id="RHEA-COMP:10123"/>
        <dbReference type="Rhea" id="RHEA-COMP:13883"/>
        <dbReference type="ChEBI" id="CHEBI:15377"/>
        <dbReference type="ChEBI" id="CHEBI:15378"/>
        <dbReference type="ChEBI" id="CHEBI:59874"/>
        <dbReference type="ChEBI" id="CHEBI:78442"/>
        <dbReference type="ChEBI" id="CHEBI:138191"/>
        <dbReference type="EC" id="3.1.1.29"/>
    </reaction>
</comment>
<dbReference type="Proteomes" id="UP000189580">
    <property type="component" value="Chromosome b"/>
</dbReference>
<comment type="similarity">
    <text evidence="3">Belongs to the PTH2 family.</text>
</comment>
<dbReference type="GO" id="GO:0004045">
    <property type="term" value="F:peptidyl-tRNA hydrolase activity"/>
    <property type="evidence" value="ECO:0007669"/>
    <property type="project" value="UniProtKB-EC"/>
</dbReference>
<dbReference type="Gene3D" id="3.40.1490.10">
    <property type="entry name" value="Bit1"/>
    <property type="match status" value="1"/>
</dbReference>
<evidence type="ECO:0000313" key="6">
    <source>
        <dbReference type="Proteomes" id="UP000189580"/>
    </source>
</evidence>
<evidence type="ECO:0000256" key="4">
    <source>
        <dbReference type="ARBA" id="ARBA00048707"/>
    </source>
</evidence>
<evidence type="ECO:0000256" key="3">
    <source>
        <dbReference type="ARBA" id="ARBA00038050"/>
    </source>
</evidence>
<dbReference type="PANTHER" id="PTHR12649">
    <property type="entry name" value="PEPTIDYL-TRNA HYDROLASE 2"/>
    <property type="match status" value="1"/>
</dbReference>
<evidence type="ECO:0000313" key="5">
    <source>
        <dbReference type="EMBL" id="ANB15328.1"/>
    </source>
</evidence>
<gene>
    <name evidence="5" type="primary">PTH2</name>
    <name evidence="5" type="ORF">AWJ20_2955</name>
</gene>
<dbReference type="EMBL" id="CP014503">
    <property type="protein sequence ID" value="ANB15328.1"/>
    <property type="molecule type" value="Genomic_DNA"/>
</dbReference>
<dbReference type="EC" id="3.1.1.29" evidence="1"/>
<dbReference type="OrthoDB" id="1733656at2759"/>
<accession>A0A167FI50</accession>
<dbReference type="NCBIfam" id="TIGR00283">
    <property type="entry name" value="arch_pth2"/>
    <property type="match status" value="1"/>
</dbReference>
<dbReference type="InterPro" id="IPR002833">
    <property type="entry name" value="PTH2"/>
</dbReference>
<dbReference type="InterPro" id="IPR023476">
    <property type="entry name" value="Pep_tRNA_hydro_II_dom_sf"/>
</dbReference>
<sequence>MEGDAAEGSFADSNEECKMVLVVRTDLQMGKGKAAAQCAHAAVACYESVSKTNPKLLARWRRTGQAKVTLQSKSEDEMLLLQGIAASKGITAKVIHDAGRTQIAAGSMTVLGVGPAPKSAIDEVTGHLKLY</sequence>
<dbReference type="SUPFAM" id="SSF102462">
    <property type="entry name" value="Peptidyl-tRNA hydrolase II"/>
    <property type="match status" value="1"/>
</dbReference>
<evidence type="ECO:0000256" key="2">
    <source>
        <dbReference type="ARBA" id="ARBA00022801"/>
    </source>
</evidence>
<organism evidence="5 6">
    <name type="scientific">Sugiyamaella lignohabitans</name>
    <dbReference type="NCBI Taxonomy" id="796027"/>
    <lineage>
        <taxon>Eukaryota</taxon>
        <taxon>Fungi</taxon>
        <taxon>Dikarya</taxon>
        <taxon>Ascomycota</taxon>
        <taxon>Saccharomycotina</taxon>
        <taxon>Dipodascomycetes</taxon>
        <taxon>Dipodascales</taxon>
        <taxon>Trichomonascaceae</taxon>
        <taxon>Sugiyamaella</taxon>
    </lineage>
</organism>
<dbReference type="Pfam" id="PF01981">
    <property type="entry name" value="PTH2"/>
    <property type="match status" value="1"/>
</dbReference>
<dbReference type="RefSeq" id="XP_018737805.1">
    <property type="nucleotide sequence ID" value="XM_018879936.1"/>
</dbReference>
<dbReference type="GO" id="GO:0032435">
    <property type="term" value="P:negative regulation of proteasomal ubiquitin-dependent protein catabolic process"/>
    <property type="evidence" value="ECO:0007669"/>
    <property type="project" value="EnsemblFungi"/>
</dbReference>
<dbReference type="CDD" id="cd02430">
    <property type="entry name" value="PTH2"/>
    <property type="match status" value="1"/>
</dbReference>
<reference evidence="5 6" key="1">
    <citation type="submission" date="2016-02" db="EMBL/GenBank/DDBJ databases">
        <title>Complete genome sequence and transcriptome regulation of the pentose utilising yeast Sugiyamaella lignohabitans.</title>
        <authorList>
            <person name="Bellasio M."/>
            <person name="Peymann A."/>
            <person name="Valli M."/>
            <person name="Sipitzky M."/>
            <person name="Graf A."/>
            <person name="Sauer M."/>
            <person name="Marx H."/>
            <person name="Mattanovich D."/>
        </authorList>
    </citation>
    <scope>NUCLEOTIDE SEQUENCE [LARGE SCALE GENOMIC DNA]</scope>
    <source>
        <strain evidence="5 6">CBS 10342</strain>
    </source>
</reference>
<dbReference type="AlphaFoldDB" id="A0A167FI50"/>
<dbReference type="NCBIfam" id="NF003314">
    <property type="entry name" value="PRK04322.1"/>
    <property type="match status" value="1"/>
</dbReference>
<dbReference type="GO" id="GO:0005829">
    <property type="term" value="C:cytosol"/>
    <property type="evidence" value="ECO:0007669"/>
    <property type="project" value="TreeGrafter"/>
</dbReference>
<proteinExistence type="inferred from homology"/>
<dbReference type="PANTHER" id="PTHR12649:SF11">
    <property type="entry name" value="PEPTIDYL-TRNA HYDROLASE 2, MITOCHONDRIAL"/>
    <property type="match status" value="1"/>
</dbReference>
<dbReference type="KEGG" id="slb:AWJ20_2955"/>